<proteinExistence type="predicted"/>
<reference evidence="2" key="1">
    <citation type="submission" date="2021-01" db="EMBL/GenBank/DDBJ databases">
        <authorList>
            <person name="Corre E."/>
            <person name="Pelletier E."/>
            <person name="Niang G."/>
            <person name="Scheremetjew M."/>
            <person name="Finn R."/>
            <person name="Kale V."/>
            <person name="Holt S."/>
            <person name="Cochrane G."/>
            <person name="Meng A."/>
            <person name="Brown T."/>
            <person name="Cohen L."/>
        </authorList>
    </citation>
    <scope>NUCLEOTIDE SEQUENCE</scope>
    <source>
        <strain evidence="2">UTEX LB 985</strain>
    </source>
</reference>
<protein>
    <submittedName>
        <fullName evidence="2">Uncharacterized protein</fullName>
    </submittedName>
</protein>
<gene>
    <name evidence="2" type="ORF">CBRE1094_LOCUS31118</name>
</gene>
<sequence length="147" mass="16547">MYLNWLRQAAIIASIALRSSPPRKKQKESGGRSALVRNVSDSEDEPDRDTPFDTVTEEADRWSKLDKALVKKFRDAAGIVNEFALLYEQCNNFPLHYTVFMQTASHLPHEGNTEQLFLRSGALSRAMDPARLSVWTSIGVNYGTFAP</sequence>
<feature type="region of interest" description="Disordered" evidence="1">
    <location>
        <begin position="20"/>
        <end position="60"/>
    </location>
</feature>
<dbReference type="EMBL" id="HBGU01057210">
    <property type="protein sequence ID" value="CAD9508489.1"/>
    <property type="molecule type" value="Transcribed_RNA"/>
</dbReference>
<name>A0A7S2I453_9EUKA</name>
<organism evidence="2">
    <name type="scientific">Haptolina brevifila</name>
    <dbReference type="NCBI Taxonomy" id="156173"/>
    <lineage>
        <taxon>Eukaryota</taxon>
        <taxon>Haptista</taxon>
        <taxon>Haptophyta</taxon>
        <taxon>Prymnesiophyceae</taxon>
        <taxon>Prymnesiales</taxon>
        <taxon>Prymnesiaceae</taxon>
        <taxon>Haptolina</taxon>
    </lineage>
</organism>
<accession>A0A7S2I453</accession>
<evidence type="ECO:0000313" key="2">
    <source>
        <dbReference type="EMBL" id="CAD9508489.1"/>
    </source>
</evidence>
<dbReference type="AlphaFoldDB" id="A0A7S2I453"/>
<evidence type="ECO:0000256" key="1">
    <source>
        <dbReference type="SAM" id="MobiDB-lite"/>
    </source>
</evidence>